<dbReference type="Gene3D" id="3.40.630.10">
    <property type="entry name" value="Zn peptidases"/>
    <property type="match status" value="1"/>
</dbReference>
<dbReference type="GO" id="GO:0004180">
    <property type="term" value="F:carboxypeptidase activity"/>
    <property type="evidence" value="ECO:0007669"/>
    <property type="project" value="UniProtKB-KW"/>
</dbReference>
<evidence type="ECO:0000259" key="6">
    <source>
        <dbReference type="Pfam" id="PF07687"/>
    </source>
</evidence>
<keyword evidence="3" id="KW-0479">Metal-binding</keyword>
<keyword evidence="8" id="KW-1185">Reference proteome</keyword>
<dbReference type="PANTHER" id="PTHR45962:SF1">
    <property type="entry name" value="N-FATTY-ACYL-AMINO ACID SYNTHASE_HYDROLASE PM20D1"/>
    <property type="match status" value="1"/>
</dbReference>
<dbReference type="EMBL" id="QICN01000012">
    <property type="protein sequence ID" value="PXV64576.1"/>
    <property type="molecule type" value="Genomic_DNA"/>
</dbReference>
<evidence type="ECO:0000256" key="1">
    <source>
        <dbReference type="ARBA" id="ARBA00006247"/>
    </source>
</evidence>
<evidence type="ECO:0000256" key="3">
    <source>
        <dbReference type="ARBA" id="ARBA00022723"/>
    </source>
</evidence>
<sequence>MGRTLLILAAVVAVLGGGMVLRTLTLRPQPPLAAPIEAIALDEAALADGLAQALRLPTISHAEGAPVYTAAFSAFHALLAERFPLAHARLDVERIGEWSLLYRWRGSDAAQRPALLAAHMDVVPIEPGTEARWTHPPFAGVVADGVVWGRGALDDKSSLIAQLEALEHLLAQGYAPTRTLYFAYGHDEEVGGREGARRIAESLKARGVRLAFTLDEGSAITQGVVAGITQPVAAIMAGEKGYASFRLTARAPGGHSSMPPDDSAIARLSQALVRLDARPPRARLTPPVEAMLERLAPHLPFGARVAIANRELLSALLLRELSRSPVTDALTRTTQALTVVHAGIKDNVIPTEAYALINYRLLPGTELADIEAHIRTTIGDDAIELTVEEGFGDAAPASSDPDAPEFAVIARTVNEIFPEALVSSGIIMATTDNRHYADVRDQGYYFAPFVYTADDGGRIHGTDEHIGVAEYADMVRFYIRLLQNAGG</sequence>
<dbReference type="SUPFAM" id="SSF53187">
    <property type="entry name" value="Zn-dependent exopeptidases"/>
    <property type="match status" value="1"/>
</dbReference>
<accession>A0A318E7F8</accession>
<name>A0A318E7F8_9GAMM</name>
<dbReference type="InterPro" id="IPR047177">
    <property type="entry name" value="Pept_M20A"/>
</dbReference>
<dbReference type="SUPFAM" id="SSF55031">
    <property type="entry name" value="Bacterial exopeptidase dimerisation domain"/>
    <property type="match status" value="1"/>
</dbReference>
<keyword evidence="2" id="KW-0645">Protease</keyword>
<dbReference type="InterPro" id="IPR011650">
    <property type="entry name" value="Peptidase_M20_dimer"/>
</dbReference>
<dbReference type="Gene3D" id="3.30.70.360">
    <property type="match status" value="1"/>
</dbReference>
<proteinExistence type="inferred from homology"/>
<keyword evidence="4" id="KW-0378">Hydrolase</keyword>
<comment type="caution">
    <text evidence="7">The sequence shown here is derived from an EMBL/GenBank/DDBJ whole genome shotgun (WGS) entry which is preliminary data.</text>
</comment>
<dbReference type="Gene3D" id="1.10.150.900">
    <property type="match status" value="1"/>
</dbReference>
<dbReference type="PANTHER" id="PTHR45962">
    <property type="entry name" value="N-FATTY-ACYL-AMINO ACID SYNTHASE/HYDROLASE PM20D1"/>
    <property type="match status" value="1"/>
</dbReference>
<evidence type="ECO:0000256" key="5">
    <source>
        <dbReference type="ARBA" id="ARBA00022833"/>
    </source>
</evidence>
<reference evidence="7 8" key="1">
    <citation type="submission" date="2018-04" db="EMBL/GenBank/DDBJ databases">
        <title>Genomic Encyclopedia of Type Strains, Phase IV (KMG-IV): sequencing the most valuable type-strain genomes for metagenomic binning, comparative biology and taxonomic classification.</title>
        <authorList>
            <person name="Goeker M."/>
        </authorList>
    </citation>
    <scope>NUCLEOTIDE SEQUENCE [LARGE SCALE GENOMIC DNA]</scope>
    <source>
        <strain evidence="7 8">DSM 104150</strain>
    </source>
</reference>
<evidence type="ECO:0000313" key="8">
    <source>
        <dbReference type="Proteomes" id="UP000248330"/>
    </source>
</evidence>
<dbReference type="Proteomes" id="UP000248330">
    <property type="component" value="Unassembled WGS sequence"/>
</dbReference>
<dbReference type="PIRSF" id="PIRSF036696">
    <property type="entry name" value="ACY-1"/>
    <property type="match status" value="1"/>
</dbReference>
<dbReference type="Pfam" id="PF07687">
    <property type="entry name" value="M20_dimer"/>
    <property type="match status" value="1"/>
</dbReference>
<organism evidence="7 8">
    <name type="scientific">Sinimarinibacterium flocculans</name>
    <dbReference type="NCBI Taxonomy" id="985250"/>
    <lineage>
        <taxon>Bacteria</taxon>
        <taxon>Pseudomonadati</taxon>
        <taxon>Pseudomonadota</taxon>
        <taxon>Gammaproteobacteria</taxon>
        <taxon>Nevskiales</taxon>
        <taxon>Nevskiaceae</taxon>
        <taxon>Sinimarinibacterium</taxon>
    </lineage>
</organism>
<dbReference type="RefSeq" id="WP_110266580.1">
    <property type="nucleotide sequence ID" value="NZ_CAKZQT010000005.1"/>
</dbReference>
<evidence type="ECO:0000256" key="4">
    <source>
        <dbReference type="ARBA" id="ARBA00022801"/>
    </source>
</evidence>
<evidence type="ECO:0000256" key="2">
    <source>
        <dbReference type="ARBA" id="ARBA00022670"/>
    </source>
</evidence>
<dbReference type="OrthoDB" id="3665926at2"/>
<feature type="domain" description="Peptidase M20 dimerisation" evidence="6">
    <location>
        <begin position="238"/>
        <end position="382"/>
    </location>
</feature>
<dbReference type="GO" id="GO:0006508">
    <property type="term" value="P:proteolysis"/>
    <property type="evidence" value="ECO:0007669"/>
    <property type="project" value="UniProtKB-KW"/>
</dbReference>
<dbReference type="InterPro" id="IPR002933">
    <property type="entry name" value="Peptidase_M20"/>
</dbReference>
<dbReference type="GO" id="GO:0046872">
    <property type="term" value="F:metal ion binding"/>
    <property type="evidence" value="ECO:0007669"/>
    <property type="project" value="UniProtKB-KW"/>
</dbReference>
<keyword evidence="5" id="KW-0862">Zinc</keyword>
<dbReference type="InterPro" id="IPR036264">
    <property type="entry name" value="Bact_exopeptidase_dim_dom"/>
</dbReference>
<comment type="similarity">
    <text evidence="1">Belongs to the peptidase M20A family.</text>
</comment>
<dbReference type="Pfam" id="PF01546">
    <property type="entry name" value="Peptidase_M20"/>
    <property type="match status" value="1"/>
</dbReference>
<gene>
    <name evidence="7" type="ORF">C8D93_11226</name>
</gene>
<dbReference type="AlphaFoldDB" id="A0A318E7F8"/>
<evidence type="ECO:0000313" key="7">
    <source>
        <dbReference type="EMBL" id="PXV64576.1"/>
    </source>
</evidence>
<protein>
    <submittedName>
        <fullName evidence="7">Carboxypeptidase PM20D1</fullName>
    </submittedName>
</protein>
<dbReference type="FunFam" id="3.40.630.10:FF:000027">
    <property type="entry name" value="N-fatty-acyl-amino acid synthase/hydrolase PM20D1"/>
    <property type="match status" value="1"/>
</dbReference>
<keyword evidence="7" id="KW-0121">Carboxypeptidase</keyword>